<evidence type="ECO:0000256" key="3">
    <source>
        <dbReference type="ARBA" id="ARBA00022842"/>
    </source>
</evidence>
<dbReference type="InterPro" id="IPR040442">
    <property type="entry name" value="Pyrv_kinase-like_dom_sf"/>
</dbReference>
<dbReference type="Proteomes" id="UP000473571">
    <property type="component" value="Unassembled WGS sequence"/>
</dbReference>
<dbReference type="GO" id="GO:0016829">
    <property type="term" value="F:lyase activity"/>
    <property type="evidence" value="ECO:0007669"/>
    <property type="project" value="UniProtKB-KW"/>
</dbReference>
<evidence type="ECO:0000313" key="4">
    <source>
        <dbReference type="EMBL" id="KAB0684871.1"/>
    </source>
</evidence>
<accession>A0A6L3NKG6</accession>
<keyword evidence="4" id="KW-0456">Lyase</keyword>
<dbReference type="EMBL" id="VZOL01000046">
    <property type="protein sequence ID" value="KAB0684871.1"/>
    <property type="molecule type" value="Genomic_DNA"/>
</dbReference>
<evidence type="ECO:0000256" key="2">
    <source>
        <dbReference type="ARBA" id="ARBA00022723"/>
    </source>
</evidence>
<dbReference type="InterPro" id="IPR011206">
    <property type="entry name" value="Citrate_lyase_beta/mcl1/mcl2"/>
</dbReference>
<comment type="cofactor">
    <cofactor evidence="1">
        <name>Mg(2+)</name>
        <dbReference type="ChEBI" id="CHEBI:18420"/>
    </cofactor>
</comment>
<organism evidence="4 5">
    <name type="scientific">Burkholderia territorii</name>
    <dbReference type="NCBI Taxonomy" id="1503055"/>
    <lineage>
        <taxon>Bacteria</taxon>
        <taxon>Pseudomonadati</taxon>
        <taxon>Pseudomonadota</taxon>
        <taxon>Betaproteobacteria</taxon>
        <taxon>Burkholderiales</taxon>
        <taxon>Burkholderiaceae</taxon>
        <taxon>Burkholderia</taxon>
        <taxon>Burkholderia cepacia complex</taxon>
    </lineage>
</organism>
<evidence type="ECO:0000256" key="1">
    <source>
        <dbReference type="ARBA" id="ARBA00001946"/>
    </source>
</evidence>
<sequence length="299" mass="31654">MKSKLFVPGSRPDLFDKALNGPADAVSFDLEDAVAEDRKDAARAALRARLDQPLPPTKTIVVRVNALGTRGFDADLDAVARPGVAIVNLPKPRDPDDVRAAAAALERAERRNGVTTPIRLLVNIETPRALRLASELAAADPRVIGLQLGLGDLFEPLGIDRRETAALVPVMLAVRIAAGEAGIAAYDAAFADIGDADGFRSEASLARRLGFAGKSCIHPTQVDIANDVFRPTLDEIRAALRVLDAERRAVADGRGAYVVDGRMIDAPFIARARTIVSEAIAFGLIPPEGIAQPPACLAP</sequence>
<proteinExistence type="predicted"/>
<dbReference type="Gene3D" id="3.20.20.60">
    <property type="entry name" value="Phosphoenolpyruvate-binding domains"/>
    <property type="match status" value="1"/>
</dbReference>
<dbReference type="InterPro" id="IPR005000">
    <property type="entry name" value="Aldolase/citrate-lyase_domain"/>
</dbReference>
<dbReference type="PANTHER" id="PTHR32308">
    <property type="entry name" value="LYASE BETA SUBUNIT, PUTATIVE (AFU_ORTHOLOGUE AFUA_4G13030)-RELATED"/>
    <property type="match status" value="1"/>
</dbReference>
<keyword evidence="3" id="KW-0460">Magnesium</keyword>
<gene>
    <name evidence="4" type="ORF">F7R13_06830</name>
</gene>
<dbReference type="Pfam" id="PF03328">
    <property type="entry name" value="HpcH_HpaI"/>
    <property type="match status" value="1"/>
</dbReference>
<reference evidence="4 5" key="1">
    <citation type="submission" date="2019-09" db="EMBL/GenBank/DDBJ databases">
        <title>Draft genome sequences of 48 bacterial type strains from the CCUG.</title>
        <authorList>
            <person name="Tunovic T."/>
            <person name="Pineiro-Iglesias B."/>
            <person name="Unosson C."/>
            <person name="Inganas E."/>
            <person name="Ohlen M."/>
            <person name="Cardew S."/>
            <person name="Jensie-Markopoulos S."/>
            <person name="Salva-Serra F."/>
            <person name="Jaen-Luchoro D."/>
            <person name="Karlsson R."/>
            <person name="Svensson-Stadler L."/>
            <person name="Chun J."/>
            <person name="Moore E."/>
        </authorList>
    </citation>
    <scope>NUCLEOTIDE SEQUENCE [LARGE SCALE GENOMIC DNA]</scope>
    <source>
        <strain evidence="4 5">CCUG 65687</strain>
    </source>
</reference>
<evidence type="ECO:0000313" key="5">
    <source>
        <dbReference type="Proteomes" id="UP000473571"/>
    </source>
</evidence>
<comment type="caution">
    <text evidence="4">The sequence shown here is derived from an EMBL/GenBank/DDBJ whole genome shotgun (WGS) entry which is preliminary data.</text>
</comment>
<dbReference type="PANTHER" id="PTHR32308:SF10">
    <property type="entry name" value="CITRATE LYASE SUBUNIT BETA"/>
    <property type="match status" value="1"/>
</dbReference>
<dbReference type="InterPro" id="IPR015813">
    <property type="entry name" value="Pyrv/PenolPyrv_kinase-like_dom"/>
</dbReference>
<dbReference type="SUPFAM" id="SSF51621">
    <property type="entry name" value="Phosphoenolpyruvate/pyruvate domain"/>
    <property type="match status" value="1"/>
</dbReference>
<dbReference type="GO" id="GO:0000287">
    <property type="term" value="F:magnesium ion binding"/>
    <property type="evidence" value="ECO:0007669"/>
    <property type="project" value="TreeGrafter"/>
</dbReference>
<dbReference type="RefSeq" id="WP_060273652.1">
    <property type="nucleotide sequence ID" value="NZ_CABVPO010000004.1"/>
</dbReference>
<dbReference type="GO" id="GO:0006107">
    <property type="term" value="P:oxaloacetate metabolic process"/>
    <property type="evidence" value="ECO:0007669"/>
    <property type="project" value="TreeGrafter"/>
</dbReference>
<keyword evidence="2" id="KW-0479">Metal-binding</keyword>
<dbReference type="AlphaFoldDB" id="A0A6L3NKG6"/>
<dbReference type="PIRSF" id="PIRSF015582">
    <property type="entry name" value="Cit_lyase_B"/>
    <property type="match status" value="1"/>
</dbReference>
<name>A0A6L3NKG6_9BURK</name>
<protein>
    <submittedName>
        <fullName evidence="4">CoA ester lyase</fullName>
    </submittedName>
</protein>